<reference evidence="9 10" key="1">
    <citation type="submission" date="2020-02" db="EMBL/GenBank/DDBJ databases">
        <title>Genome sequence of the type strain CGMCC 1.15528 of Mesorhizobium zhangyense.</title>
        <authorList>
            <person name="Gao J."/>
            <person name="Sun J."/>
        </authorList>
    </citation>
    <scope>NUCLEOTIDE SEQUENCE [LARGE SCALE GENOMIC DNA]</scope>
    <source>
        <strain evidence="9 10">CGMCC 1.15528</strain>
    </source>
</reference>
<feature type="coiled-coil region" evidence="3">
    <location>
        <begin position="106"/>
        <end position="133"/>
    </location>
</feature>
<dbReference type="EMBL" id="JAAKZG010000008">
    <property type="protein sequence ID" value="NGN43134.1"/>
    <property type="molecule type" value="Genomic_DNA"/>
</dbReference>
<dbReference type="Pfam" id="PF25944">
    <property type="entry name" value="Beta-barrel_RND"/>
    <property type="match status" value="1"/>
</dbReference>
<comment type="similarity">
    <text evidence="2">Belongs to the membrane fusion protein (MFP) (TC 8.A.1) family.</text>
</comment>
<evidence type="ECO:0000256" key="1">
    <source>
        <dbReference type="ARBA" id="ARBA00004196"/>
    </source>
</evidence>
<organism evidence="9 10">
    <name type="scientific">Mesorhizobium zhangyense</name>
    <dbReference type="NCBI Taxonomy" id="1776730"/>
    <lineage>
        <taxon>Bacteria</taxon>
        <taxon>Pseudomonadati</taxon>
        <taxon>Pseudomonadota</taxon>
        <taxon>Alphaproteobacteria</taxon>
        <taxon>Hyphomicrobiales</taxon>
        <taxon>Phyllobacteriaceae</taxon>
        <taxon>Mesorhizobium</taxon>
    </lineage>
</organism>
<evidence type="ECO:0000259" key="5">
    <source>
        <dbReference type="Pfam" id="PF25876"/>
    </source>
</evidence>
<dbReference type="NCBIfam" id="TIGR01730">
    <property type="entry name" value="RND_mfp"/>
    <property type="match status" value="1"/>
</dbReference>
<accession>A0A7C9R912</accession>
<dbReference type="InterPro" id="IPR058625">
    <property type="entry name" value="MdtA-like_BSH"/>
</dbReference>
<feature type="domain" description="Multidrug resistance protein MdtA-like alpha-helical hairpin" evidence="5">
    <location>
        <begin position="107"/>
        <end position="174"/>
    </location>
</feature>
<keyword evidence="10" id="KW-1185">Reference proteome</keyword>
<dbReference type="RefSeq" id="WP_165119501.1">
    <property type="nucleotide sequence ID" value="NZ_JAAKZG010000008.1"/>
</dbReference>
<feature type="domain" description="Multidrug resistance protein MdtA-like beta-barrel" evidence="7">
    <location>
        <begin position="213"/>
        <end position="297"/>
    </location>
</feature>
<dbReference type="Gene3D" id="2.40.420.20">
    <property type="match status" value="1"/>
</dbReference>
<sequence>MKLLSSTNRIIAVLAVSTSLLTAMPNISSAQQAGAPPPPAVEVTTVTAREVPLDYTYAGRVSAFREVEVRAQVGGILKERAYVEGARVKAGDVLFRIDPASFEAEAARASAQLQTAQAQLSQAKRDQQRASELLDRKVGSQKTFDDAKSAVELAQAAVAVAAAQVKTAQINLDHATVRAPIDGVTSLDVVPEGSLIGTGGSDSLLTRITRLDPVYVNFSYASEDAAEIRRIIDQNGSDDGKLSALIVFGDGTALDRKGVIDFTAPSLDTQTGTMRVRAVFDNPDSRLIPGQFVRIRIGGLTVPSAIVVPEVAVMQGPDGKFVYTVDDSQTAAMQPITTGRSVEDGWIVTNGLKAGDRIVTSGVIKVRPGTRVAATKSILQTAQAE</sequence>
<evidence type="ECO:0000259" key="6">
    <source>
        <dbReference type="Pfam" id="PF25917"/>
    </source>
</evidence>
<proteinExistence type="inferred from homology"/>
<name>A0A7C9R912_9HYPH</name>
<dbReference type="Gene3D" id="2.40.30.170">
    <property type="match status" value="1"/>
</dbReference>
<dbReference type="GO" id="GO:0030313">
    <property type="term" value="C:cell envelope"/>
    <property type="evidence" value="ECO:0007669"/>
    <property type="project" value="UniProtKB-SubCell"/>
</dbReference>
<feature type="domain" description="Multidrug resistance protein MdtA-like barrel-sandwich hybrid" evidence="6">
    <location>
        <begin position="65"/>
        <end position="206"/>
    </location>
</feature>
<dbReference type="Gene3D" id="1.10.287.470">
    <property type="entry name" value="Helix hairpin bin"/>
    <property type="match status" value="1"/>
</dbReference>
<dbReference type="Gene3D" id="2.40.50.100">
    <property type="match status" value="1"/>
</dbReference>
<comment type="caution">
    <text evidence="9">The sequence shown here is derived from an EMBL/GenBank/DDBJ whole genome shotgun (WGS) entry which is preliminary data.</text>
</comment>
<evidence type="ECO:0000259" key="7">
    <source>
        <dbReference type="Pfam" id="PF25944"/>
    </source>
</evidence>
<feature type="chain" id="PRO_5028852025" evidence="4">
    <location>
        <begin position="31"/>
        <end position="385"/>
    </location>
</feature>
<evidence type="ECO:0000256" key="3">
    <source>
        <dbReference type="SAM" id="Coils"/>
    </source>
</evidence>
<dbReference type="InterPro" id="IPR006143">
    <property type="entry name" value="RND_pump_MFP"/>
</dbReference>
<evidence type="ECO:0000256" key="4">
    <source>
        <dbReference type="SAM" id="SignalP"/>
    </source>
</evidence>
<dbReference type="InterPro" id="IPR058624">
    <property type="entry name" value="MdtA-like_HH"/>
</dbReference>
<dbReference type="FunFam" id="2.40.420.20:FF:000001">
    <property type="entry name" value="Efflux RND transporter periplasmic adaptor subunit"/>
    <property type="match status" value="1"/>
</dbReference>
<evidence type="ECO:0000259" key="8">
    <source>
        <dbReference type="Pfam" id="PF25967"/>
    </source>
</evidence>
<evidence type="ECO:0000256" key="2">
    <source>
        <dbReference type="ARBA" id="ARBA00009477"/>
    </source>
</evidence>
<dbReference type="Pfam" id="PF25876">
    <property type="entry name" value="HH_MFP_RND"/>
    <property type="match status" value="1"/>
</dbReference>
<evidence type="ECO:0000313" key="9">
    <source>
        <dbReference type="EMBL" id="NGN43134.1"/>
    </source>
</evidence>
<dbReference type="Pfam" id="PF25917">
    <property type="entry name" value="BSH_RND"/>
    <property type="match status" value="1"/>
</dbReference>
<feature type="domain" description="Multidrug resistance protein MdtA-like C-terminal permuted SH3" evidence="8">
    <location>
        <begin position="305"/>
        <end position="363"/>
    </location>
</feature>
<dbReference type="PANTHER" id="PTHR30158">
    <property type="entry name" value="ACRA/E-RELATED COMPONENT OF DRUG EFFLUX TRANSPORTER"/>
    <property type="match status" value="1"/>
</dbReference>
<keyword evidence="3" id="KW-0175">Coiled coil</keyword>
<evidence type="ECO:0000313" key="10">
    <source>
        <dbReference type="Proteomes" id="UP000481252"/>
    </source>
</evidence>
<dbReference type="GO" id="GO:0046677">
    <property type="term" value="P:response to antibiotic"/>
    <property type="evidence" value="ECO:0007669"/>
    <property type="project" value="TreeGrafter"/>
</dbReference>
<dbReference type="Pfam" id="PF25967">
    <property type="entry name" value="RND-MFP_C"/>
    <property type="match status" value="1"/>
</dbReference>
<dbReference type="InterPro" id="IPR058627">
    <property type="entry name" value="MdtA-like_C"/>
</dbReference>
<comment type="subcellular location">
    <subcellularLocation>
        <location evidence="1">Cell envelope</location>
    </subcellularLocation>
</comment>
<feature type="signal peptide" evidence="4">
    <location>
        <begin position="1"/>
        <end position="30"/>
    </location>
</feature>
<gene>
    <name evidence="9" type="ORF">G6N74_18855</name>
</gene>
<dbReference type="InterPro" id="IPR058626">
    <property type="entry name" value="MdtA-like_b-barrel"/>
</dbReference>
<protein>
    <submittedName>
        <fullName evidence="9">Efflux RND transporter periplasmic adaptor subunit</fullName>
    </submittedName>
</protein>
<dbReference type="SUPFAM" id="SSF111369">
    <property type="entry name" value="HlyD-like secretion proteins"/>
    <property type="match status" value="1"/>
</dbReference>
<dbReference type="Proteomes" id="UP000481252">
    <property type="component" value="Unassembled WGS sequence"/>
</dbReference>
<dbReference type="GO" id="GO:0022857">
    <property type="term" value="F:transmembrane transporter activity"/>
    <property type="evidence" value="ECO:0007669"/>
    <property type="project" value="InterPro"/>
</dbReference>
<dbReference type="AlphaFoldDB" id="A0A7C9R912"/>
<dbReference type="GO" id="GO:0005886">
    <property type="term" value="C:plasma membrane"/>
    <property type="evidence" value="ECO:0007669"/>
    <property type="project" value="TreeGrafter"/>
</dbReference>
<keyword evidence="4" id="KW-0732">Signal</keyword>